<evidence type="ECO:0000313" key="3">
    <source>
        <dbReference type="Proteomes" id="UP000823388"/>
    </source>
</evidence>
<feature type="region of interest" description="Disordered" evidence="1">
    <location>
        <begin position="1"/>
        <end position="36"/>
    </location>
</feature>
<feature type="region of interest" description="Disordered" evidence="1">
    <location>
        <begin position="54"/>
        <end position="137"/>
    </location>
</feature>
<keyword evidence="3" id="KW-1185">Reference proteome</keyword>
<dbReference type="AlphaFoldDB" id="A0A8T0S3E6"/>
<name>A0A8T0S3E6_PANVG</name>
<evidence type="ECO:0000313" key="2">
    <source>
        <dbReference type="EMBL" id="KAG2591598.1"/>
    </source>
</evidence>
<feature type="compositionally biased region" description="Basic residues" evidence="1">
    <location>
        <begin position="89"/>
        <end position="105"/>
    </location>
</feature>
<evidence type="ECO:0000256" key="1">
    <source>
        <dbReference type="SAM" id="MobiDB-lite"/>
    </source>
</evidence>
<reference evidence="2" key="1">
    <citation type="submission" date="2020-05" db="EMBL/GenBank/DDBJ databases">
        <title>WGS assembly of Panicum virgatum.</title>
        <authorList>
            <person name="Lovell J.T."/>
            <person name="Jenkins J."/>
            <person name="Shu S."/>
            <person name="Juenger T.E."/>
            <person name="Schmutz J."/>
        </authorList>
    </citation>
    <scope>NUCLEOTIDE SEQUENCE</scope>
    <source>
        <strain evidence="2">AP13</strain>
    </source>
</reference>
<accession>A0A8T0S3E6</accession>
<comment type="caution">
    <text evidence="2">The sequence shown here is derived from an EMBL/GenBank/DDBJ whole genome shotgun (WGS) entry which is preliminary data.</text>
</comment>
<proteinExistence type="predicted"/>
<dbReference type="EMBL" id="CM029046">
    <property type="protein sequence ID" value="KAG2591598.1"/>
    <property type="molecule type" value="Genomic_DNA"/>
</dbReference>
<dbReference type="Proteomes" id="UP000823388">
    <property type="component" value="Chromosome 5N"/>
</dbReference>
<sequence>MRQARPPCTWEEGEPESRGGGGDLAGEAHRISASGRSCASLDLAWKKERLESDLRHAGARAGGPRREEVRSKGAPARGGRRSCATSMLHRGRGHQSCGKRGKRRGRACERGDGKPASLGKESDAVGRDSDEDNEGRRMKSLLVDVFSRFSPNLPS</sequence>
<gene>
    <name evidence="2" type="ORF">PVAP13_5NG493786</name>
</gene>
<protein>
    <submittedName>
        <fullName evidence="2">Uncharacterized protein</fullName>
    </submittedName>
</protein>
<organism evidence="2 3">
    <name type="scientific">Panicum virgatum</name>
    <name type="common">Blackwell switchgrass</name>
    <dbReference type="NCBI Taxonomy" id="38727"/>
    <lineage>
        <taxon>Eukaryota</taxon>
        <taxon>Viridiplantae</taxon>
        <taxon>Streptophyta</taxon>
        <taxon>Embryophyta</taxon>
        <taxon>Tracheophyta</taxon>
        <taxon>Spermatophyta</taxon>
        <taxon>Magnoliopsida</taxon>
        <taxon>Liliopsida</taxon>
        <taxon>Poales</taxon>
        <taxon>Poaceae</taxon>
        <taxon>PACMAD clade</taxon>
        <taxon>Panicoideae</taxon>
        <taxon>Panicodae</taxon>
        <taxon>Paniceae</taxon>
        <taxon>Panicinae</taxon>
        <taxon>Panicum</taxon>
        <taxon>Panicum sect. Hiantes</taxon>
    </lineage>
</organism>